<dbReference type="GO" id="GO:0005739">
    <property type="term" value="C:mitochondrion"/>
    <property type="evidence" value="ECO:0007669"/>
    <property type="project" value="UniProtKB-SubCell"/>
</dbReference>
<dbReference type="EMBL" id="KB932202">
    <property type="protein sequence ID" value="KCV71898.1"/>
    <property type="molecule type" value="Genomic_DNA"/>
</dbReference>
<dbReference type="SMART" id="SM01155">
    <property type="entry name" value="DUF1713"/>
    <property type="match status" value="1"/>
</dbReference>
<accession>A0A058ZD90</accession>
<keyword evidence="8" id="KW-1185">Reference proteome</keyword>
<evidence type="ECO:0000256" key="1">
    <source>
        <dbReference type="ARBA" id="ARBA00004173"/>
    </source>
</evidence>
<feature type="compositionally biased region" description="Low complexity" evidence="5">
    <location>
        <begin position="45"/>
        <end position="63"/>
    </location>
</feature>
<dbReference type="RefSeq" id="XP_009493476.1">
    <property type="nucleotide sequence ID" value="XM_009495201.1"/>
</dbReference>
<gene>
    <name evidence="7" type="ORF">H696_01307</name>
</gene>
<feature type="region of interest" description="Disordered" evidence="5">
    <location>
        <begin position="43"/>
        <end position="69"/>
    </location>
</feature>
<feature type="domain" description="Ribosomal protein mS38 C-terminal" evidence="6">
    <location>
        <begin position="246"/>
        <end position="277"/>
    </location>
</feature>
<feature type="region of interest" description="Disordered" evidence="5">
    <location>
        <begin position="252"/>
        <end position="277"/>
    </location>
</feature>
<keyword evidence="2" id="KW-0496">Mitochondrion</keyword>
<sequence>MDHGGTGNNASFDMISSALRNAGPLRQAARAVSLARGTGLRALYSSSSSSSPPHSPGGSMNSGTASLTGDLPMSAALQTELNSIISAGQAPPNDSMTFVPTDALAPEAQTTPSASNICSMSQAMQHLDTESMVTARHATAARAAASQPAPAAVSILPARIISSWVLTGLPDYPLQDRQADFDSLMADIEQRVGTFQSSRGQAERSAIGYLTDVVQHDRYSQMLSAAGFPPLDPGADELEPSVGGMELANDIKKRKRKIKKHKYKKRLKATRAERRRR</sequence>
<dbReference type="AlphaFoldDB" id="A0A058ZD90"/>
<dbReference type="PANTHER" id="PTHR32035">
    <property type="entry name" value="AURORA KINASE A-INTERACTING PROTEIN"/>
    <property type="match status" value="1"/>
</dbReference>
<evidence type="ECO:0000259" key="6">
    <source>
        <dbReference type="SMART" id="SM01155"/>
    </source>
</evidence>
<comment type="similarity">
    <text evidence="3">Belongs to the mitochondrion-specific ribosomal protein mS38 family.</text>
</comment>
<dbReference type="GeneID" id="20526032"/>
<evidence type="ECO:0000313" key="7">
    <source>
        <dbReference type="EMBL" id="KCV71898.1"/>
    </source>
</evidence>
<dbReference type="Proteomes" id="UP000030693">
    <property type="component" value="Unassembled WGS sequence"/>
</dbReference>
<evidence type="ECO:0000256" key="2">
    <source>
        <dbReference type="ARBA" id="ARBA00023128"/>
    </source>
</evidence>
<comment type="subcellular location">
    <subcellularLocation>
        <location evidence="1">Mitochondrion</location>
    </subcellularLocation>
</comment>
<evidence type="ECO:0000256" key="3">
    <source>
        <dbReference type="ARBA" id="ARBA00035647"/>
    </source>
</evidence>
<name>A0A058ZD90_FONAL</name>
<evidence type="ECO:0000313" key="8">
    <source>
        <dbReference type="Proteomes" id="UP000030693"/>
    </source>
</evidence>
<dbReference type="PANTHER" id="PTHR32035:SF3">
    <property type="entry name" value="SMALL RIBOSOMAL SUBUNIT PROTEIN MS38"/>
    <property type="match status" value="1"/>
</dbReference>
<reference evidence="7" key="1">
    <citation type="submission" date="2013-04" db="EMBL/GenBank/DDBJ databases">
        <title>The Genome Sequence of Fonticula alba ATCC 38817.</title>
        <authorList>
            <consortium name="The Broad Institute Genomics Platform"/>
            <person name="Russ C."/>
            <person name="Cuomo C."/>
            <person name="Burger G."/>
            <person name="Gray M.W."/>
            <person name="Holland P.W.H."/>
            <person name="King N."/>
            <person name="Lang F.B.F."/>
            <person name="Roger A.J."/>
            <person name="Ruiz-Trillo I."/>
            <person name="Brown M."/>
            <person name="Walker B."/>
            <person name="Young S."/>
            <person name="Zeng Q."/>
            <person name="Gargeya S."/>
            <person name="Fitzgerald M."/>
            <person name="Haas B."/>
            <person name="Abouelleil A."/>
            <person name="Allen A.W."/>
            <person name="Alvarado L."/>
            <person name="Arachchi H.M."/>
            <person name="Berlin A.M."/>
            <person name="Chapman S.B."/>
            <person name="Gainer-Dewar J."/>
            <person name="Goldberg J."/>
            <person name="Griggs A."/>
            <person name="Gujja S."/>
            <person name="Hansen M."/>
            <person name="Howarth C."/>
            <person name="Imamovic A."/>
            <person name="Ireland A."/>
            <person name="Larimer J."/>
            <person name="McCowan C."/>
            <person name="Murphy C."/>
            <person name="Pearson M."/>
            <person name="Poon T.W."/>
            <person name="Priest M."/>
            <person name="Roberts A."/>
            <person name="Saif S."/>
            <person name="Shea T."/>
            <person name="Sisk P."/>
            <person name="Sykes S."/>
            <person name="Wortman J."/>
            <person name="Nusbaum C."/>
            <person name="Birren B."/>
        </authorList>
    </citation>
    <scope>NUCLEOTIDE SEQUENCE [LARGE SCALE GENOMIC DNA]</scope>
    <source>
        <strain evidence="7">ATCC 38817</strain>
    </source>
</reference>
<protein>
    <recommendedName>
        <fullName evidence="4">Small ribosomal subunit protein mS38</fullName>
    </recommendedName>
</protein>
<dbReference type="Pfam" id="PF08213">
    <property type="entry name" value="COX24_C"/>
    <property type="match status" value="1"/>
</dbReference>
<evidence type="ECO:0000256" key="4">
    <source>
        <dbReference type="ARBA" id="ARBA00035682"/>
    </source>
</evidence>
<dbReference type="InterPro" id="IPR013177">
    <property type="entry name" value="Ribosomal_mS38_C"/>
</dbReference>
<proteinExistence type="inferred from homology"/>
<evidence type="ECO:0000256" key="5">
    <source>
        <dbReference type="SAM" id="MobiDB-lite"/>
    </source>
</evidence>
<organism evidence="7">
    <name type="scientific">Fonticula alba</name>
    <name type="common">Slime mold</name>
    <dbReference type="NCBI Taxonomy" id="691883"/>
    <lineage>
        <taxon>Eukaryota</taxon>
        <taxon>Rotosphaerida</taxon>
        <taxon>Fonticulaceae</taxon>
        <taxon>Fonticula</taxon>
    </lineage>
</organism>